<sequence length="313" mass="35216">MSSMKAYLAERYMSGPKADAILARAAPEKAKKKKRKATSSAPSTSLVKDDDAGFGDGPGGRDDDDLEEAVVEKSDRSFKKRKVAADADGAGWQTVSGPVKKEGDDDDAPLPDEMPQVVEEEAPKRGGLVTAAQFRAQQPQQQAVTRATSEERARQQEQTVYRDAAGRKIDAKAERAEAARRRREQEELEARKMEWGKGLVQRDEQERLRQELEKEKTRGMARYADDEDLNNDQRGQMRWNDPAAAFLTKKSGKGPRKPEYSGPPPPPNRFGIKPGYRWDGVDRGNGFEKKLFLRTNERRRVKDEAYSWSVDDM</sequence>
<dbReference type="Pfam" id="PF09736">
    <property type="entry name" value="Bud13"/>
    <property type="match status" value="1"/>
</dbReference>
<gene>
    <name evidence="3" type="ORF">EXIGLDRAFT_654806</name>
</gene>
<proteinExistence type="inferred from homology"/>
<dbReference type="InterPro" id="IPR051112">
    <property type="entry name" value="CWC26_splicing_factor"/>
</dbReference>
<dbReference type="OrthoDB" id="6022at2759"/>
<dbReference type="STRING" id="1314781.A0A165DJ15"/>
<dbReference type="InterPro" id="IPR018609">
    <property type="entry name" value="Bud13"/>
</dbReference>
<dbReference type="EMBL" id="KV426216">
    <property type="protein sequence ID" value="KZV84662.1"/>
    <property type="molecule type" value="Genomic_DNA"/>
</dbReference>
<evidence type="ECO:0000256" key="1">
    <source>
        <dbReference type="ARBA" id="ARBA00011069"/>
    </source>
</evidence>
<feature type="region of interest" description="Disordered" evidence="2">
    <location>
        <begin position="134"/>
        <end position="192"/>
    </location>
</feature>
<feature type="compositionally biased region" description="Low complexity" evidence="2">
    <location>
        <begin position="134"/>
        <end position="143"/>
    </location>
</feature>
<evidence type="ECO:0000313" key="3">
    <source>
        <dbReference type="EMBL" id="KZV84662.1"/>
    </source>
</evidence>
<keyword evidence="4" id="KW-1185">Reference proteome</keyword>
<dbReference type="GO" id="GO:0005684">
    <property type="term" value="C:U2-type spliceosomal complex"/>
    <property type="evidence" value="ECO:0007669"/>
    <property type="project" value="TreeGrafter"/>
</dbReference>
<dbReference type="AlphaFoldDB" id="A0A165DJ15"/>
<evidence type="ECO:0008006" key="5">
    <source>
        <dbReference type="Google" id="ProtNLM"/>
    </source>
</evidence>
<protein>
    <recommendedName>
        <fullName evidence="5">Pre-mRNA-splicing factor CWC26</fullName>
    </recommendedName>
</protein>
<evidence type="ECO:0000313" key="4">
    <source>
        <dbReference type="Proteomes" id="UP000077266"/>
    </source>
</evidence>
<feature type="compositionally biased region" description="Basic and acidic residues" evidence="2">
    <location>
        <begin position="164"/>
        <end position="192"/>
    </location>
</feature>
<reference evidence="3 4" key="1">
    <citation type="journal article" date="2016" name="Mol. Biol. Evol.">
        <title>Comparative Genomics of Early-Diverging Mushroom-Forming Fungi Provides Insights into the Origins of Lignocellulose Decay Capabilities.</title>
        <authorList>
            <person name="Nagy L.G."/>
            <person name="Riley R."/>
            <person name="Tritt A."/>
            <person name="Adam C."/>
            <person name="Daum C."/>
            <person name="Floudas D."/>
            <person name="Sun H."/>
            <person name="Yadav J.S."/>
            <person name="Pangilinan J."/>
            <person name="Larsson K.H."/>
            <person name="Matsuura K."/>
            <person name="Barry K."/>
            <person name="Labutti K."/>
            <person name="Kuo R."/>
            <person name="Ohm R.A."/>
            <person name="Bhattacharya S.S."/>
            <person name="Shirouzu T."/>
            <person name="Yoshinaga Y."/>
            <person name="Martin F.M."/>
            <person name="Grigoriev I.V."/>
            <person name="Hibbett D.S."/>
        </authorList>
    </citation>
    <scope>NUCLEOTIDE SEQUENCE [LARGE SCALE GENOMIC DNA]</scope>
    <source>
        <strain evidence="3 4">HHB12029</strain>
    </source>
</reference>
<feature type="region of interest" description="Disordered" evidence="2">
    <location>
        <begin position="218"/>
        <end position="277"/>
    </location>
</feature>
<dbReference type="FunCoup" id="A0A165DJ15">
    <property type="interactions" value="88"/>
</dbReference>
<dbReference type="PANTHER" id="PTHR31809">
    <property type="entry name" value="BUD13 HOMOLOG"/>
    <property type="match status" value="1"/>
</dbReference>
<name>A0A165DJ15_EXIGL</name>
<dbReference type="GO" id="GO:0003723">
    <property type="term" value="F:RNA binding"/>
    <property type="evidence" value="ECO:0007669"/>
    <property type="project" value="TreeGrafter"/>
</dbReference>
<dbReference type="PANTHER" id="PTHR31809:SF0">
    <property type="entry name" value="BUD13 HOMOLOG"/>
    <property type="match status" value="1"/>
</dbReference>
<comment type="similarity">
    <text evidence="1">Belongs to the CWC26 family.</text>
</comment>
<dbReference type="GO" id="GO:0070274">
    <property type="term" value="C:RES complex"/>
    <property type="evidence" value="ECO:0007669"/>
    <property type="project" value="TreeGrafter"/>
</dbReference>
<accession>A0A165DJ15</accession>
<evidence type="ECO:0000256" key="2">
    <source>
        <dbReference type="SAM" id="MobiDB-lite"/>
    </source>
</evidence>
<feature type="region of interest" description="Disordered" evidence="2">
    <location>
        <begin position="17"/>
        <end position="115"/>
    </location>
</feature>
<dbReference type="Proteomes" id="UP000077266">
    <property type="component" value="Unassembled WGS sequence"/>
</dbReference>
<dbReference type="GO" id="GO:0000398">
    <property type="term" value="P:mRNA splicing, via spliceosome"/>
    <property type="evidence" value="ECO:0007669"/>
    <property type="project" value="TreeGrafter"/>
</dbReference>
<organism evidence="3 4">
    <name type="scientific">Exidia glandulosa HHB12029</name>
    <dbReference type="NCBI Taxonomy" id="1314781"/>
    <lineage>
        <taxon>Eukaryota</taxon>
        <taxon>Fungi</taxon>
        <taxon>Dikarya</taxon>
        <taxon>Basidiomycota</taxon>
        <taxon>Agaricomycotina</taxon>
        <taxon>Agaricomycetes</taxon>
        <taxon>Auriculariales</taxon>
        <taxon>Exidiaceae</taxon>
        <taxon>Exidia</taxon>
    </lineage>
</organism>
<dbReference type="InParanoid" id="A0A165DJ15"/>